<dbReference type="Gene3D" id="1.20.120.1020">
    <property type="entry name" value="Prion-inhibition and propagation, HeLo domain"/>
    <property type="match status" value="1"/>
</dbReference>
<evidence type="ECO:0000313" key="3">
    <source>
        <dbReference type="Proteomes" id="UP001430584"/>
    </source>
</evidence>
<dbReference type="Proteomes" id="UP001430584">
    <property type="component" value="Unassembled WGS sequence"/>
</dbReference>
<evidence type="ECO:0000313" key="2">
    <source>
        <dbReference type="EMBL" id="KAL0260582.1"/>
    </source>
</evidence>
<proteinExistence type="predicted"/>
<dbReference type="Gene3D" id="1.10.510.10">
    <property type="entry name" value="Transferase(Phosphotransferase) domain 1"/>
    <property type="match status" value="1"/>
</dbReference>
<accession>A0ABR3CIW4</accession>
<dbReference type="InterPro" id="IPR011009">
    <property type="entry name" value="Kinase-like_dom_sf"/>
</dbReference>
<feature type="domain" description="Protein kinase" evidence="1">
    <location>
        <begin position="215"/>
        <end position="551"/>
    </location>
</feature>
<dbReference type="InterPro" id="IPR000719">
    <property type="entry name" value="Prot_kinase_dom"/>
</dbReference>
<dbReference type="GeneID" id="92008357"/>
<keyword evidence="3" id="KW-1185">Reference proteome</keyword>
<dbReference type="InterPro" id="IPR038305">
    <property type="entry name" value="HeLo_sf"/>
</dbReference>
<dbReference type="PROSITE" id="PS50011">
    <property type="entry name" value="PROTEIN_KINASE_DOM"/>
    <property type="match status" value="1"/>
</dbReference>
<dbReference type="Pfam" id="PF24476">
    <property type="entry name" value="DUF7580"/>
    <property type="match status" value="1"/>
</dbReference>
<dbReference type="PANTHER" id="PTHR37542:SF3">
    <property type="entry name" value="PRION-INHIBITION AND PROPAGATION HELO DOMAIN-CONTAINING PROTEIN"/>
    <property type="match status" value="1"/>
</dbReference>
<dbReference type="PANTHER" id="PTHR37542">
    <property type="entry name" value="HELO DOMAIN-CONTAINING PROTEIN-RELATED"/>
    <property type="match status" value="1"/>
</dbReference>
<dbReference type="InterPro" id="IPR056002">
    <property type="entry name" value="DUF7580"/>
</dbReference>
<dbReference type="RefSeq" id="XP_066633611.1">
    <property type="nucleotide sequence ID" value="XM_066775730.1"/>
</dbReference>
<name>A0ABR3CIW4_9PEZI</name>
<dbReference type="SUPFAM" id="SSF56112">
    <property type="entry name" value="Protein kinase-like (PK-like)"/>
    <property type="match status" value="1"/>
</dbReference>
<organism evidence="2 3">
    <name type="scientific">Diplodia seriata</name>
    <dbReference type="NCBI Taxonomy" id="420778"/>
    <lineage>
        <taxon>Eukaryota</taxon>
        <taxon>Fungi</taxon>
        <taxon>Dikarya</taxon>
        <taxon>Ascomycota</taxon>
        <taxon>Pezizomycotina</taxon>
        <taxon>Dothideomycetes</taxon>
        <taxon>Dothideomycetes incertae sedis</taxon>
        <taxon>Botryosphaeriales</taxon>
        <taxon>Botryosphaeriaceae</taxon>
        <taxon>Diplodia</taxon>
    </lineage>
</organism>
<sequence length="551" mass="62714">MAEIALGAVTLLREVFLLSKFVAQTARSASRHQTEREALQAELDYEHLYIRSFGLLFFRVNSQFVEHDGLNREWLEKVAWILDGLRLAFADYAKLAGEKDDEYRQKSPFLNTALQTQPDSGLQLSDLFSNTGTFISTQAITSPQHPEDQDHKYRPSPSVAFDWKWALFEKKKLGQIVDSSRKWTHKLKELVQLTMVANPRFGTLSSTRLLQETGAEEARILGVSTHLRVREVNLDPLSIEGDNSLSLDARLDFPAHTTTLCLAQMNDDGATCDVLVETKEMSTKSRPEEERRVKQLAALLSVAGDSDLSTLSFKGYKFEPSRGTFAFVFDFPPDRLRSAPTSLHDIISRPRSVWSGLTLSQRFYVAQSISKSLVSMHAAKWVHKSFRSHSIVFFKRLDSTVDYRSPYLTNFEYSRATSSITQWTSDEDDEKNLYRHPDRQLPPQKSFNQIHDLYALGMVLLELGTWSTIAKIKNSLQERVGKDTFLNPETLADYYADVAERELPHHMGPAYAEAVLLCIRGNFGFSPNDQEFPLRVYDLVIKQLDPSNLVE</sequence>
<reference evidence="2 3" key="1">
    <citation type="submission" date="2024-02" db="EMBL/GenBank/DDBJ databases">
        <title>De novo assembly and annotation of 12 fungi associated with fruit tree decline syndrome in Ontario, Canada.</title>
        <authorList>
            <person name="Sulman M."/>
            <person name="Ellouze W."/>
            <person name="Ilyukhin E."/>
        </authorList>
    </citation>
    <scope>NUCLEOTIDE SEQUENCE [LARGE SCALE GENOMIC DNA]</scope>
    <source>
        <strain evidence="2 3">FDS-637</strain>
    </source>
</reference>
<evidence type="ECO:0000259" key="1">
    <source>
        <dbReference type="PROSITE" id="PS50011"/>
    </source>
</evidence>
<gene>
    <name evidence="2" type="ORF">SLS55_004272</name>
</gene>
<protein>
    <recommendedName>
        <fullName evidence="1">Protein kinase domain-containing protein</fullName>
    </recommendedName>
</protein>
<comment type="caution">
    <text evidence="2">The sequence shown here is derived from an EMBL/GenBank/DDBJ whole genome shotgun (WGS) entry which is preliminary data.</text>
</comment>
<dbReference type="EMBL" id="JAJVCZ030000004">
    <property type="protein sequence ID" value="KAL0260582.1"/>
    <property type="molecule type" value="Genomic_DNA"/>
</dbReference>